<organism evidence="1 2">
    <name type="scientific">Dryococelus australis</name>
    <dbReference type="NCBI Taxonomy" id="614101"/>
    <lineage>
        <taxon>Eukaryota</taxon>
        <taxon>Metazoa</taxon>
        <taxon>Ecdysozoa</taxon>
        <taxon>Arthropoda</taxon>
        <taxon>Hexapoda</taxon>
        <taxon>Insecta</taxon>
        <taxon>Pterygota</taxon>
        <taxon>Neoptera</taxon>
        <taxon>Polyneoptera</taxon>
        <taxon>Phasmatodea</taxon>
        <taxon>Verophasmatodea</taxon>
        <taxon>Anareolatae</taxon>
        <taxon>Phasmatidae</taxon>
        <taxon>Eurycanthinae</taxon>
        <taxon>Dryococelus</taxon>
    </lineage>
</organism>
<dbReference type="EMBL" id="JARBHB010000002">
    <property type="protein sequence ID" value="KAJ8893053.1"/>
    <property type="molecule type" value="Genomic_DNA"/>
</dbReference>
<gene>
    <name evidence="1" type="ORF">PR048_005634</name>
</gene>
<evidence type="ECO:0000313" key="2">
    <source>
        <dbReference type="Proteomes" id="UP001159363"/>
    </source>
</evidence>
<name>A0ABQ9I8S5_9NEOP</name>
<comment type="caution">
    <text evidence="1">The sequence shown here is derived from an EMBL/GenBank/DDBJ whole genome shotgun (WGS) entry which is preliminary data.</text>
</comment>
<evidence type="ECO:0000313" key="1">
    <source>
        <dbReference type="EMBL" id="KAJ8893053.1"/>
    </source>
</evidence>
<protein>
    <submittedName>
        <fullName evidence="1">Uncharacterized protein</fullName>
    </submittedName>
</protein>
<keyword evidence="2" id="KW-1185">Reference proteome</keyword>
<dbReference type="Proteomes" id="UP001159363">
    <property type="component" value="Chromosome 2"/>
</dbReference>
<sequence length="216" mass="25585">MYLVKLQSLYVYDSLMDILEKHNLKEKVIIFCADNTNTNFGGVQREGQCNAFFKLQQGLGKKNGWCELRSAYRTDLKDFCDEAEVQYKSMLEYSKTRWLALLPAVKKILHMYSQLKSYFLSQEKCPAVLHTFFSNEWSELWLKFVHVQAAIFNDSVKIMEGNKISYTEVSHFIRNEVKTLVVSGQIDRNYFMGHISNFYHKCIQYLQKYIHQYNEF</sequence>
<accession>A0ABQ9I8S5</accession>
<proteinExistence type="predicted"/>
<reference evidence="1 2" key="1">
    <citation type="submission" date="2023-02" db="EMBL/GenBank/DDBJ databases">
        <title>LHISI_Scaffold_Assembly.</title>
        <authorList>
            <person name="Stuart O.P."/>
            <person name="Cleave R."/>
            <person name="Magrath M.J.L."/>
            <person name="Mikheyev A.S."/>
        </authorList>
    </citation>
    <scope>NUCLEOTIDE SEQUENCE [LARGE SCALE GENOMIC DNA]</scope>
    <source>
        <strain evidence="1">Daus_M_001</strain>
        <tissue evidence="1">Leg muscle</tissue>
    </source>
</reference>